<sequence length="52" mass="6133">MRIRYYVSAIFTPILILILALMAETLLTTSDATFRTLHYHLYISIFTHMIRS</sequence>
<dbReference type="HOGENOM" id="CLU_3075273_0_0_2"/>
<name>U1PM30_9EURY</name>
<reference evidence="1 2" key="1">
    <citation type="journal article" date="2013" name="PLoS ONE">
        <title>Assembly-driven community genomics of a hypersaline microbial ecosystem.</title>
        <authorList>
            <person name="Podell S."/>
            <person name="Ugalde J.A."/>
            <person name="Narasingarao P."/>
            <person name="Banfield J.F."/>
            <person name="Heidelberg K.B."/>
            <person name="Allen E.E."/>
        </authorList>
    </citation>
    <scope>NUCLEOTIDE SEQUENCE [LARGE SCALE GENOMIC DNA]</scope>
    <source>
        <strain evidence="2">J07HQW1</strain>
    </source>
</reference>
<proteinExistence type="predicted"/>
<protein>
    <submittedName>
        <fullName evidence="1">Uncharacterized protein</fullName>
    </submittedName>
</protein>
<evidence type="ECO:0000313" key="1">
    <source>
        <dbReference type="EMBL" id="ERG93286.1"/>
    </source>
</evidence>
<gene>
    <name evidence="1" type="ORF">J07HQW1_03347</name>
</gene>
<organism evidence="1 2">
    <name type="scientific">Haloquadratum walsbyi J07HQW1</name>
    <dbReference type="NCBI Taxonomy" id="1238424"/>
    <lineage>
        <taxon>Archaea</taxon>
        <taxon>Methanobacteriati</taxon>
        <taxon>Methanobacteriota</taxon>
        <taxon>Stenosarchaea group</taxon>
        <taxon>Halobacteria</taxon>
        <taxon>Halobacteriales</taxon>
        <taxon>Haloferacaceae</taxon>
        <taxon>Haloquadratum</taxon>
    </lineage>
</organism>
<accession>U1PM30</accession>
<dbReference type="EMBL" id="KE356560">
    <property type="protein sequence ID" value="ERG93286.1"/>
    <property type="molecule type" value="Genomic_DNA"/>
</dbReference>
<evidence type="ECO:0000313" key="2">
    <source>
        <dbReference type="Proteomes" id="UP000030649"/>
    </source>
</evidence>
<dbReference type="Proteomes" id="UP000030649">
    <property type="component" value="Unassembled WGS sequence"/>
</dbReference>
<dbReference type="AlphaFoldDB" id="U1PM30"/>